<dbReference type="GO" id="GO:0030148">
    <property type="term" value="P:sphingolipid biosynthetic process"/>
    <property type="evidence" value="ECO:0007669"/>
    <property type="project" value="TreeGrafter"/>
</dbReference>
<dbReference type="PROSITE" id="PS01188">
    <property type="entry name" value="ELO"/>
    <property type="match status" value="1"/>
</dbReference>
<keyword evidence="9 10" id="KW-0275">Fatty acid biosynthesis</keyword>
<feature type="transmembrane region" description="Helical" evidence="10">
    <location>
        <begin position="230"/>
        <end position="252"/>
    </location>
</feature>
<feature type="transmembrane region" description="Helical" evidence="10">
    <location>
        <begin position="6"/>
        <end position="22"/>
    </location>
</feature>
<feature type="transmembrane region" description="Helical" evidence="10">
    <location>
        <begin position="34"/>
        <end position="55"/>
    </location>
</feature>
<keyword evidence="5 10" id="KW-0276">Fatty acid metabolism</keyword>
<evidence type="ECO:0000256" key="1">
    <source>
        <dbReference type="ARBA" id="ARBA00004141"/>
    </source>
</evidence>
<dbReference type="GO" id="GO:0034626">
    <property type="term" value="P:fatty acid elongation, polyunsaturated fatty acid"/>
    <property type="evidence" value="ECO:0007669"/>
    <property type="project" value="TreeGrafter"/>
</dbReference>
<dbReference type="InterPro" id="IPR030457">
    <property type="entry name" value="ELO_CS"/>
</dbReference>
<comment type="subcellular location">
    <subcellularLocation>
        <location evidence="1">Membrane</location>
        <topology evidence="1">Multi-pass membrane protein</topology>
    </subcellularLocation>
</comment>
<evidence type="ECO:0000256" key="7">
    <source>
        <dbReference type="ARBA" id="ARBA00023098"/>
    </source>
</evidence>
<dbReference type="Proteomes" id="UP000053268">
    <property type="component" value="Unassembled WGS sequence"/>
</dbReference>
<evidence type="ECO:0000256" key="10">
    <source>
        <dbReference type="RuleBase" id="RU361115"/>
    </source>
</evidence>
<sequence>MSSPKPVLFTLIIYLLFVLKIGPEFMRNRSPYNLKIILVVYNILQVLISTIVFYISTDHILKNGLIIRQQQCVTENKEFKIKGTNLLMQNGFIIQRQCVADNTELKIKTVSIIQYYFYAKISELLDTVFFVLRKRDRQISFLHVYHHTFTLLVTCYTLNYDPDYCFIFLCTLNSFIHIIMYAYYGLAAFPNLTKYLWWKKYITKMQLIQFLVMIVQMLLSHQLSSCKTSYVLFVSLILYILLLIYLFSRFYAKEYLKNDKSLKTKQVM</sequence>
<accession>A0A194PZF7</accession>
<dbReference type="Pfam" id="PF01151">
    <property type="entry name" value="ELO"/>
    <property type="match status" value="1"/>
</dbReference>
<keyword evidence="3 10" id="KW-0808">Transferase</keyword>
<organism evidence="11 12">
    <name type="scientific">Papilio xuthus</name>
    <name type="common">Asian swallowtail butterfly</name>
    <dbReference type="NCBI Taxonomy" id="66420"/>
    <lineage>
        <taxon>Eukaryota</taxon>
        <taxon>Metazoa</taxon>
        <taxon>Ecdysozoa</taxon>
        <taxon>Arthropoda</taxon>
        <taxon>Hexapoda</taxon>
        <taxon>Insecta</taxon>
        <taxon>Pterygota</taxon>
        <taxon>Neoptera</taxon>
        <taxon>Endopterygota</taxon>
        <taxon>Lepidoptera</taxon>
        <taxon>Glossata</taxon>
        <taxon>Ditrysia</taxon>
        <taxon>Papilionoidea</taxon>
        <taxon>Papilionidae</taxon>
        <taxon>Papilioninae</taxon>
        <taxon>Papilio</taxon>
    </lineage>
</organism>
<gene>
    <name evidence="11" type="ORF">RR46_11245</name>
</gene>
<evidence type="ECO:0000313" key="11">
    <source>
        <dbReference type="EMBL" id="KPI98124.1"/>
    </source>
</evidence>
<dbReference type="EMBL" id="KQ459586">
    <property type="protein sequence ID" value="KPI98124.1"/>
    <property type="molecule type" value="Genomic_DNA"/>
</dbReference>
<evidence type="ECO:0000256" key="6">
    <source>
        <dbReference type="ARBA" id="ARBA00022989"/>
    </source>
</evidence>
<feature type="transmembrane region" description="Helical" evidence="10">
    <location>
        <begin position="166"/>
        <end position="186"/>
    </location>
</feature>
<evidence type="ECO:0000256" key="9">
    <source>
        <dbReference type="ARBA" id="ARBA00023160"/>
    </source>
</evidence>
<dbReference type="EC" id="2.3.1.199" evidence="10"/>
<feature type="transmembrane region" description="Helical" evidence="10">
    <location>
        <begin position="144"/>
        <end position="160"/>
    </location>
</feature>
<keyword evidence="6 10" id="KW-1133">Transmembrane helix</keyword>
<dbReference type="GO" id="GO:0019367">
    <property type="term" value="P:fatty acid elongation, saturated fatty acid"/>
    <property type="evidence" value="ECO:0007669"/>
    <property type="project" value="TreeGrafter"/>
</dbReference>
<dbReference type="STRING" id="66420.A0A194PZF7"/>
<keyword evidence="4 10" id="KW-0812">Transmembrane</keyword>
<keyword evidence="12" id="KW-1185">Reference proteome</keyword>
<dbReference type="AlphaFoldDB" id="A0A194PZF7"/>
<evidence type="ECO:0000256" key="8">
    <source>
        <dbReference type="ARBA" id="ARBA00023136"/>
    </source>
</evidence>
<protein>
    <recommendedName>
        <fullName evidence="10">Elongation of very long chain fatty acids protein</fullName>
        <ecNumber evidence="10">2.3.1.199</ecNumber>
    </recommendedName>
    <alternativeName>
        <fullName evidence="10">Very-long-chain 3-oxoacyl-CoA synthase</fullName>
    </alternativeName>
</protein>
<evidence type="ECO:0000256" key="3">
    <source>
        <dbReference type="ARBA" id="ARBA00022679"/>
    </source>
</evidence>
<keyword evidence="2 10" id="KW-0444">Lipid biosynthesis</keyword>
<dbReference type="GO" id="GO:0005789">
    <property type="term" value="C:endoplasmic reticulum membrane"/>
    <property type="evidence" value="ECO:0007669"/>
    <property type="project" value="TreeGrafter"/>
</dbReference>
<dbReference type="GO" id="GO:0034625">
    <property type="term" value="P:fatty acid elongation, monounsaturated fatty acid"/>
    <property type="evidence" value="ECO:0007669"/>
    <property type="project" value="TreeGrafter"/>
</dbReference>
<evidence type="ECO:0000256" key="5">
    <source>
        <dbReference type="ARBA" id="ARBA00022832"/>
    </source>
</evidence>
<reference evidence="11 12" key="1">
    <citation type="journal article" date="2015" name="Nat. Commun.">
        <title>Outbred genome sequencing and CRISPR/Cas9 gene editing in butterflies.</title>
        <authorList>
            <person name="Li X."/>
            <person name="Fan D."/>
            <person name="Zhang W."/>
            <person name="Liu G."/>
            <person name="Zhang L."/>
            <person name="Zhao L."/>
            <person name="Fang X."/>
            <person name="Chen L."/>
            <person name="Dong Y."/>
            <person name="Chen Y."/>
            <person name="Ding Y."/>
            <person name="Zhao R."/>
            <person name="Feng M."/>
            <person name="Zhu Y."/>
            <person name="Feng Y."/>
            <person name="Jiang X."/>
            <person name="Zhu D."/>
            <person name="Xiang H."/>
            <person name="Feng X."/>
            <person name="Li S."/>
            <person name="Wang J."/>
            <person name="Zhang G."/>
            <person name="Kronforst M.R."/>
            <person name="Wang W."/>
        </authorList>
    </citation>
    <scope>NUCLEOTIDE SEQUENCE [LARGE SCALE GENOMIC DNA]</scope>
    <source>
        <strain evidence="11">Ya'a_city_454_Px</strain>
        <tissue evidence="11">Whole body</tissue>
    </source>
</reference>
<evidence type="ECO:0000256" key="4">
    <source>
        <dbReference type="ARBA" id="ARBA00022692"/>
    </source>
</evidence>
<dbReference type="InterPro" id="IPR002076">
    <property type="entry name" value="ELO_fam"/>
</dbReference>
<evidence type="ECO:0000256" key="2">
    <source>
        <dbReference type="ARBA" id="ARBA00022516"/>
    </source>
</evidence>
<comment type="catalytic activity">
    <reaction evidence="10">
        <text>a very-long-chain acyl-CoA + malonyl-CoA + H(+) = a very-long-chain 3-oxoacyl-CoA + CO2 + CoA</text>
        <dbReference type="Rhea" id="RHEA:32727"/>
        <dbReference type="ChEBI" id="CHEBI:15378"/>
        <dbReference type="ChEBI" id="CHEBI:16526"/>
        <dbReference type="ChEBI" id="CHEBI:57287"/>
        <dbReference type="ChEBI" id="CHEBI:57384"/>
        <dbReference type="ChEBI" id="CHEBI:90725"/>
        <dbReference type="ChEBI" id="CHEBI:90736"/>
        <dbReference type="EC" id="2.3.1.199"/>
    </reaction>
</comment>
<keyword evidence="7 10" id="KW-0443">Lipid metabolism</keyword>
<name>A0A194PZF7_PAPXU</name>
<dbReference type="GO" id="GO:0042761">
    <property type="term" value="P:very long-chain fatty acid biosynthetic process"/>
    <property type="evidence" value="ECO:0007669"/>
    <property type="project" value="TreeGrafter"/>
</dbReference>
<dbReference type="GO" id="GO:0009922">
    <property type="term" value="F:fatty acid elongase activity"/>
    <property type="evidence" value="ECO:0007669"/>
    <property type="project" value="UniProtKB-EC"/>
</dbReference>
<evidence type="ECO:0000313" key="12">
    <source>
        <dbReference type="Proteomes" id="UP000053268"/>
    </source>
</evidence>
<dbReference type="PANTHER" id="PTHR11157">
    <property type="entry name" value="FATTY ACID ACYL TRANSFERASE-RELATED"/>
    <property type="match status" value="1"/>
</dbReference>
<dbReference type="PANTHER" id="PTHR11157:SF69">
    <property type="entry name" value="ELONGATION OF VERY LONG CHAIN FATTY ACIDS PROTEIN 7"/>
    <property type="match status" value="1"/>
</dbReference>
<keyword evidence="8 10" id="KW-0472">Membrane</keyword>
<proteinExistence type="inferred from homology"/>
<comment type="similarity">
    <text evidence="10">Belongs to the ELO family.</text>
</comment>
<feature type="transmembrane region" description="Helical" evidence="10">
    <location>
        <begin position="207"/>
        <end position="224"/>
    </location>
</feature>